<feature type="domain" description="ABC transporter" evidence="5">
    <location>
        <begin position="10"/>
        <end position="223"/>
    </location>
</feature>
<reference evidence="6 7" key="1">
    <citation type="submission" date="2020-08" db="EMBL/GenBank/DDBJ databases">
        <title>Genomic Encyclopedia of Type Strains, Phase IV (KMG-IV): sequencing the most valuable type-strain genomes for metagenomic binning, comparative biology and taxonomic classification.</title>
        <authorList>
            <person name="Goeker M."/>
        </authorList>
    </citation>
    <scope>NUCLEOTIDE SEQUENCE [LARGE SCALE GENOMIC DNA]</scope>
    <source>
        <strain evidence="6 7">DSM 21458</strain>
    </source>
</reference>
<evidence type="ECO:0000259" key="5">
    <source>
        <dbReference type="PROSITE" id="PS50893"/>
    </source>
</evidence>
<dbReference type="InterPro" id="IPR051782">
    <property type="entry name" value="ABC_Transporter_VariousFunc"/>
</dbReference>
<evidence type="ECO:0000313" key="6">
    <source>
        <dbReference type="EMBL" id="MBB6098181.1"/>
    </source>
</evidence>
<dbReference type="InterPro" id="IPR005895">
    <property type="entry name" value="ABC_transptr_haem_export_CcmA"/>
</dbReference>
<name>A0A841HXC8_9DEIO</name>
<dbReference type="GO" id="GO:0022857">
    <property type="term" value="F:transmembrane transporter activity"/>
    <property type="evidence" value="ECO:0007669"/>
    <property type="project" value="InterPro"/>
</dbReference>
<gene>
    <name evidence="6" type="ORF">HNR42_001606</name>
</gene>
<dbReference type="InterPro" id="IPR003439">
    <property type="entry name" value="ABC_transporter-like_ATP-bd"/>
</dbReference>
<keyword evidence="2" id="KW-0547">Nucleotide-binding</keyword>
<keyword evidence="4" id="KW-0067">ATP-binding</keyword>
<dbReference type="InterPro" id="IPR017871">
    <property type="entry name" value="ABC_transporter-like_CS"/>
</dbReference>
<dbReference type="GO" id="GO:0005524">
    <property type="term" value="F:ATP binding"/>
    <property type="evidence" value="ECO:0007669"/>
    <property type="project" value="UniProtKB-KW"/>
</dbReference>
<evidence type="ECO:0000313" key="7">
    <source>
        <dbReference type="Proteomes" id="UP000569951"/>
    </source>
</evidence>
<dbReference type="AlphaFoldDB" id="A0A841HXC8"/>
<proteinExistence type="predicted"/>
<dbReference type="PROSITE" id="PS00211">
    <property type="entry name" value="ABC_TRANSPORTER_1"/>
    <property type="match status" value="1"/>
</dbReference>
<dbReference type="SMART" id="SM00382">
    <property type="entry name" value="AAA"/>
    <property type="match status" value="1"/>
</dbReference>
<evidence type="ECO:0000256" key="3">
    <source>
        <dbReference type="ARBA" id="ARBA00022748"/>
    </source>
</evidence>
<dbReference type="InterPro" id="IPR003593">
    <property type="entry name" value="AAA+_ATPase"/>
</dbReference>
<evidence type="ECO:0000256" key="2">
    <source>
        <dbReference type="ARBA" id="ARBA00022741"/>
    </source>
</evidence>
<comment type="caution">
    <text evidence="6">The sequence shown here is derived from an EMBL/GenBank/DDBJ whole genome shotgun (WGS) entry which is preliminary data.</text>
</comment>
<dbReference type="EMBL" id="JACHHG010000005">
    <property type="protein sequence ID" value="MBB6098181.1"/>
    <property type="molecule type" value="Genomic_DNA"/>
</dbReference>
<evidence type="ECO:0000256" key="1">
    <source>
        <dbReference type="ARBA" id="ARBA00022448"/>
    </source>
</evidence>
<accession>A0A841HXC8</accession>
<dbReference type="SUPFAM" id="SSF52540">
    <property type="entry name" value="P-loop containing nucleoside triphosphate hydrolases"/>
    <property type="match status" value="1"/>
</dbReference>
<evidence type="ECO:0000256" key="4">
    <source>
        <dbReference type="ARBA" id="ARBA00022840"/>
    </source>
</evidence>
<keyword evidence="3" id="KW-0201">Cytochrome c-type biogenesis</keyword>
<organism evidence="6 7">
    <name type="scientific">Deinobacterium chartae</name>
    <dbReference type="NCBI Taxonomy" id="521158"/>
    <lineage>
        <taxon>Bacteria</taxon>
        <taxon>Thermotogati</taxon>
        <taxon>Deinococcota</taxon>
        <taxon>Deinococci</taxon>
        <taxon>Deinococcales</taxon>
        <taxon>Deinococcaceae</taxon>
        <taxon>Deinobacterium</taxon>
    </lineage>
</organism>
<dbReference type="RefSeq" id="WP_183986352.1">
    <property type="nucleotide sequence ID" value="NZ_JACHHG010000005.1"/>
</dbReference>
<dbReference type="PANTHER" id="PTHR42939">
    <property type="entry name" value="ABC TRANSPORTER ATP-BINDING PROTEIN ALBC-RELATED"/>
    <property type="match status" value="1"/>
</dbReference>
<dbReference type="GO" id="GO:0016887">
    <property type="term" value="F:ATP hydrolysis activity"/>
    <property type="evidence" value="ECO:0007669"/>
    <property type="project" value="InterPro"/>
</dbReference>
<sequence length="223" mass="24137">MTGPAREYAVQLAGVVRRFGHSYVLRGVNLDLELGSALVIYGANGAGKTTLLRVIAGSLSPTRGEGRVFGYDLHDRPAVRAHVHLMTHEQGLYSELTVRENLEFSLAMHGLTRSTSGERLRTALARVGLERAAEKPVRELSAGMRKRAALARMSLLPSPLVLIDEPFANLDAAGRELALALLLEAREAGRTLMIASHEPELSERIATRSVVLEDGLLREAVGA</sequence>
<dbReference type="GO" id="GO:0017004">
    <property type="term" value="P:cytochrome complex assembly"/>
    <property type="evidence" value="ECO:0007669"/>
    <property type="project" value="UniProtKB-KW"/>
</dbReference>
<dbReference type="PANTHER" id="PTHR42939:SF1">
    <property type="entry name" value="ABC TRANSPORTER ATP-BINDING PROTEIN ALBC-RELATED"/>
    <property type="match status" value="1"/>
</dbReference>
<dbReference type="Pfam" id="PF00005">
    <property type="entry name" value="ABC_tran"/>
    <property type="match status" value="1"/>
</dbReference>
<protein>
    <submittedName>
        <fullName evidence="6">Heme exporter protein A</fullName>
    </submittedName>
</protein>
<dbReference type="Gene3D" id="3.40.50.300">
    <property type="entry name" value="P-loop containing nucleotide triphosphate hydrolases"/>
    <property type="match status" value="1"/>
</dbReference>
<keyword evidence="1" id="KW-0813">Transport</keyword>
<dbReference type="NCBIfam" id="TIGR01189">
    <property type="entry name" value="ccmA"/>
    <property type="match status" value="1"/>
</dbReference>
<keyword evidence="7" id="KW-1185">Reference proteome</keyword>
<dbReference type="PROSITE" id="PS50893">
    <property type="entry name" value="ABC_TRANSPORTER_2"/>
    <property type="match status" value="1"/>
</dbReference>
<dbReference type="InterPro" id="IPR027417">
    <property type="entry name" value="P-loop_NTPase"/>
</dbReference>
<dbReference type="Proteomes" id="UP000569951">
    <property type="component" value="Unassembled WGS sequence"/>
</dbReference>